<dbReference type="PANTHER" id="PTHR48055:SF57">
    <property type="entry name" value="PROTEIN KINASE DOMAIN-CONTAINING PROTEIN"/>
    <property type="match status" value="1"/>
</dbReference>
<proteinExistence type="predicted"/>
<dbReference type="Pfam" id="PF00069">
    <property type="entry name" value="Pkinase"/>
    <property type="match status" value="1"/>
</dbReference>
<dbReference type="PANTHER" id="PTHR48055">
    <property type="entry name" value="LEUCINE-RICH REPEAT RECEPTOR PROTEIN KINASE EMS1"/>
    <property type="match status" value="1"/>
</dbReference>
<dbReference type="InterPro" id="IPR008271">
    <property type="entry name" value="Ser/Thr_kinase_AS"/>
</dbReference>
<evidence type="ECO:0000313" key="3">
    <source>
        <dbReference type="Proteomes" id="UP000008022"/>
    </source>
</evidence>
<protein>
    <recommendedName>
        <fullName evidence="1">Protein kinase domain-containing protein</fullName>
    </recommendedName>
</protein>
<dbReference type="EnsemblPlants" id="ORUFI02G08570.1">
    <property type="protein sequence ID" value="ORUFI02G08570.1"/>
    <property type="gene ID" value="ORUFI02G08570"/>
</dbReference>
<reference evidence="2" key="2">
    <citation type="submission" date="2015-06" db="UniProtKB">
        <authorList>
            <consortium name="EnsemblPlants"/>
        </authorList>
    </citation>
    <scope>IDENTIFICATION</scope>
</reference>
<accession>A0A0E0NBM8</accession>
<sequence length="180" mass="20081">MQGCYERREGGGGGGSDNVAVLLAGLPARPRKAATGQEGLGQWHLNHSCLIQRRPLPIIHCDLKPSNIFLDSEMVAHVGDFGLARVLHQDHSDMLEKSSGWATMRGMDMLLQTNTYYQRTMMEKKETQMAKERDTRIACIISILQIGVSCSKESPADRMHIGDALKELQRTKDKFSVSLR</sequence>
<dbReference type="GO" id="GO:0004672">
    <property type="term" value="F:protein kinase activity"/>
    <property type="evidence" value="ECO:0007669"/>
    <property type="project" value="InterPro"/>
</dbReference>
<dbReference type="PROSITE" id="PS50011">
    <property type="entry name" value="PROTEIN_KINASE_DOM"/>
    <property type="match status" value="1"/>
</dbReference>
<dbReference type="AlphaFoldDB" id="A0A0E0NBM8"/>
<dbReference type="SUPFAM" id="SSF56112">
    <property type="entry name" value="Protein kinase-like (PK-like)"/>
    <property type="match status" value="1"/>
</dbReference>
<dbReference type="Gramene" id="ORUFI02G08570.1">
    <property type="protein sequence ID" value="ORUFI02G08570.1"/>
    <property type="gene ID" value="ORUFI02G08570"/>
</dbReference>
<dbReference type="InterPro" id="IPR000719">
    <property type="entry name" value="Prot_kinase_dom"/>
</dbReference>
<name>A0A0E0NBM8_ORYRU</name>
<feature type="domain" description="Protein kinase" evidence="1">
    <location>
        <begin position="1"/>
        <end position="180"/>
    </location>
</feature>
<evidence type="ECO:0000313" key="2">
    <source>
        <dbReference type="EnsemblPlants" id="ORUFI02G08570.1"/>
    </source>
</evidence>
<dbReference type="InterPro" id="IPR051564">
    <property type="entry name" value="LRR_receptor-like_kinase"/>
</dbReference>
<dbReference type="PROSITE" id="PS00108">
    <property type="entry name" value="PROTEIN_KINASE_ST"/>
    <property type="match status" value="1"/>
</dbReference>
<reference evidence="3" key="1">
    <citation type="submission" date="2013-06" db="EMBL/GenBank/DDBJ databases">
        <authorList>
            <person name="Zhao Q."/>
        </authorList>
    </citation>
    <scope>NUCLEOTIDE SEQUENCE</scope>
    <source>
        <strain evidence="3">cv. W1943</strain>
    </source>
</reference>
<keyword evidence="3" id="KW-1185">Reference proteome</keyword>
<dbReference type="Proteomes" id="UP000008022">
    <property type="component" value="Unassembled WGS sequence"/>
</dbReference>
<organism evidence="2 3">
    <name type="scientific">Oryza rufipogon</name>
    <name type="common">Brownbeard rice</name>
    <name type="synonym">Asian wild rice</name>
    <dbReference type="NCBI Taxonomy" id="4529"/>
    <lineage>
        <taxon>Eukaryota</taxon>
        <taxon>Viridiplantae</taxon>
        <taxon>Streptophyta</taxon>
        <taxon>Embryophyta</taxon>
        <taxon>Tracheophyta</taxon>
        <taxon>Spermatophyta</taxon>
        <taxon>Magnoliopsida</taxon>
        <taxon>Liliopsida</taxon>
        <taxon>Poales</taxon>
        <taxon>Poaceae</taxon>
        <taxon>BOP clade</taxon>
        <taxon>Oryzoideae</taxon>
        <taxon>Oryzeae</taxon>
        <taxon>Oryzinae</taxon>
        <taxon>Oryza</taxon>
    </lineage>
</organism>
<dbReference type="InterPro" id="IPR011009">
    <property type="entry name" value="Kinase-like_dom_sf"/>
</dbReference>
<evidence type="ECO:0000259" key="1">
    <source>
        <dbReference type="PROSITE" id="PS50011"/>
    </source>
</evidence>
<dbReference type="Gene3D" id="1.10.510.10">
    <property type="entry name" value="Transferase(Phosphotransferase) domain 1"/>
    <property type="match status" value="1"/>
</dbReference>
<dbReference type="GO" id="GO:0005524">
    <property type="term" value="F:ATP binding"/>
    <property type="evidence" value="ECO:0007669"/>
    <property type="project" value="InterPro"/>
</dbReference>
<dbReference type="GO" id="GO:0016020">
    <property type="term" value="C:membrane"/>
    <property type="evidence" value="ECO:0007669"/>
    <property type="project" value="TreeGrafter"/>
</dbReference>
<dbReference type="HOGENOM" id="CLU_1498650_0_0_1"/>
<dbReference type="STRING" id="4529.A0A0E0NBM8"/>